<comment type="caution">
    <text evidence="1">The sequence shown here is derived from an EMBL/GenBank/DDBJ whole genome shotgun (WGS) entry which is preliminary data.</text>
</comment>
<name>A0ABD2PG99_9CUCU</name>
<keyword evidence="2" id="KW-1185">Reference proteome</keyword>
<proteinExistence type="predicted"/>
<evidence type="ECO:0000313" key="1">
    <source>
        <dbReference type="EMBL" id="KAL3290011.1"/>
    </source>
</evidence>
<evidence type="ECO:0000313" key="2">
    <source>
        <dbReference type="Proteomes" id="UP001516400"/>
    </source>
</evidence>
<dbReference type="AlphaFoldDB" id="A0ABD2PG99"/>
<protein>
    <submittedName>
        <fullName evidence="1">Uncharacterized protein</fullName>
    </submittedName>
</protein>
<dbReference type="Proteomes" id="UP001516400">
    <property type="component" value="Unassembled WGS sequence"/>
</dbReference>
<sequence>MGYMRSTPTNVMRIIRQHHNLDSMDHLWYNDNVPPIMLAYKRYGVCAPKINLKISGKIPNHSTKCSAKISETEKAVTEINTDSLSAIPILKNTKWIADIDIRTVITRSKQYGAKEHYYHNMIILTRNSY</sequence>
<organism evidence="1 2">
    <name type="scientific">Cryptolaemus montrouzieri</name>
    <dbReference type="NCBI Taxonomy" id="559131"/>
    <lineage>
        <taxon>Eukaryota</taxon>
        <taxon>Metazoa</taxon>
        <taxon>Ecdysozoa</taxon>
        <taxon>Arthropoda</taxon>
        <taxon>Hexapoda</taxon>
        <taxon>Insecta</taxon>
        <taxon>Pterygota</taxon>
        <taxon>Neoptera</taxon>
        <taxon>Endopterygota</taxon>
        <taxon>Coleoptera</taxon>
        <taxon>Polyphaga</taxon>
        <taxon>Cucujiformia</taxon>
        <taxon>Coccinelloidea</taxon>
        <taxon>Coccinellidae</taxon>
        <taxon>Scymninae</taxon>
        <taxon>Scymnini</taxon>
        <taxon>Cryptolaemus</taxon>
    </lineage>
</organism>
<reference evidence="1 2" key="1">
    <citation type="journal article" date="2021" name="BMC Biol.">
        <title>Horizontally acquired antibacterial genes associated with adaptive radiation of ladybird beetles.</title>
        <authorList>
            <person name="Li H.S."/>
            <person name="Tang X.F."/>
            <person name="Huang Y.H."/>
            <person name="Xu Z.Y."/>
            <person name="Chen M.L."/>
            <person name="Du X.Y."/>
            <person name="Qiu B.Y."/>
            <person name="Chen P.T."/>
            <person name="Zhang W."/>
            <person name="Slipinski A."/>
            <person name="Escalona H.E."/>
            <person name="Waterhouse R.M."/>
            <person name="Zwick A."/>
            <person name="Pang H."/>
        </authorList>
    </citation>
    <scope>NUCLEOTIDE SEQUENCE [LARGE SCALE GENOMIC DNA]</scope>
    <source>
        <strain evidence="1">SYSU2018</strain>
    </source>
</reference>
<dbReference type="EMBL" id="JABFTP020000186">
    <property type="protein sequence ID" value="KAL3290011.1"/>
    <property type="molecule type" value="Genomic_DNA"/>
</dbReference>
<accession>A0ABD2PG99</accession>
<gene>
    <name evidence="1" type="ORF">HHI36_023385</name>
</gene>